<evidence type="ECO:0000256" key="3">
    <source>
        <dbReference type="PROSITE-ProRule" id="PRU00023"/>
    </source>
</evidence>
<dbReference type="Proteomes" id="UP000018144">
    <property type="component" value="Unassembled WGS sequence"/>
</dbReference>
<keyword evidence="5" id="KW-1185">Reference proteome</keyword>
<dbReference type="OrthoDB" id="21416at2759"/>
<keyword evidence="1" id="KW-0677">Repeat</keyword>
<dbReference type="Gene3D" id="1.25.40.20">
    <property type="entry name" value="Ankyrin repeat-containing domain"/>
    <property type="match status" value="1"/>
</dbReference>
<evidence type="ECO:0000313" key="5">
    <source>
        <dbReference type="Proteomes" id="UP000018144"/>
    </source>
</evidence>
<dbReference type="EMBL" id="HF935197">
    <property type="protein sequence ID" value="CCX04300.1"/>
    <property type="molecule type" value="Genomic_DNA"/>
</dbReference>
<organism evidence="4 5">
    <name type="scientific">Pyronema omphalodes (strain CBS 100304)</name>
    <name type="common">Pyronema confluens</name>
    <dbReference type="NCBI Taxonomy" id="1076935"/>
    <lineage>
        <taxon>Eukaryota</taxon>
        <taxon>Fungi</taxon>
        <taxon>Dikarya</taxon>
        <taxon>Ascomycota</taxon>
        <taxon>Pezizomycotina</taxon>
        <taxon>Pezizomycetes</taxon>
        <taxon>Pezizales</taxon>
        <taxon>Pyronemataceae</taxon>
        <taxon>Pyronema</taxon>
    </lineage>
</organism>
<proteinExistence type="predicted"/>
<dbReference type="Pfam" id="PF12796">
    <property type="entry name" value="Ank_2"/>
    <property type="match status" value="1"/>
</dbReference>
<sequence length="96" mass="10991">MDEGVESWGKYGADINAWSHNDNTPLHCAAYEENVEAVRVLLEVGADINPGCKRETPLMMAIRRGYTEIEQILRDKGTLTREEAFLVESDRRRRLL</sequence>
<dbReference type="SMART" id="SM00248">
    <property type="entry name" value="ANK"/>
    <property type="match status" value="2"/>
</dbReference>
<dbReference type="SUPFAM" id="SSF48403">
    <property type="entry name" value="Ankyrin repeat"/>
    <property type="match status" value="1"/>
</dbReference>
<dbReference type="PROSITE" id="PS50088">
    <property type="entry name" value="ANK_REPEAT"/>
    <property type="match status" value="1"/>
</dbReference>
<evidence type="ECO:0000313" key="4">
    <source>
        <dbReference type="EMBL" id="CCX04300.1"/>
    </source>
</evidence>
<keyword evidence="2 3" id="KW-0040">ANK repeat</keyword>
<dbReference type="PROSITE" id="PS50297">
    <property type="entry name" value="ANK_REP_REGION"/>
    <property type="match status" value="1"/>
</dbReference>
<accession>U4L2K2</accession>
<dbReference type="InterPro" id="IPR002110">
    <property type="entry name" value="Ankyrin_rpt"/>
</dbReference>
<evidence type="ECO:0000256" key="2">
    <source>
        <dbReference type="ARBA" id="ARBA00023043"/>
    </source>
</evidence>
<dbReference type="PANTHER" id="PTHR24198:SF165">
    <property type="entry name" value="ANKYRIN REPEAT-CONTAINING PROTEIN-RELATED"/>
    <property type="match status" value="1"/>
</dbReference>
<gene>
    <name evidence="4" type="ORF">PCON_01790</name>
</gene>
<dbReference type="PANTHER" id="PTHR24198">
    <property type="entry name" value="ANKYRIN REPEAT AND PROTEIN KINASE DOMAIN-CONTAINING PROTEIN"/>
    <property type="match status" value="1"/>
</dbReference>
<evidence type="ECO:0000256" key="1">
    <source>
        <dbReference type="ARBA" id="ARBA00022737"/>
    </source>
</evidence>
<dbReference type="STRING" id="1076935.U4L2K2"/>
<feature type="repeat" description="ANK" evidence="3">
    <location>
        <begin position="21"/>
        <end position="49"/>
    </location>
</feature>
<dbReference type="InterPro" id="IPR036770">
    <property type="entry name" value="Ankyrin_rpt-contain_sf"/>
</dbReference>
<name>U4L2K2_PYROM</name>
<reference evidence="4 5" key="1">
    <citation type="journal article" date="2013" name="PLoS Genet.">
        <title>The genome and development-dependent transcriptomes of Pyronema confluens: a window into fungal evolution.</title>
        <authorList>
            <person name="Traeger S."/>
            <person name="Altegoer F."/>
            <person name="Freitag M."/>
            <person name="Gabaldon T."/>
            <person name="Kempken F."/>
            <person name="Kumar A."/>
            <person name="Marcet-Houben M."/>
            <person name="Poggeler S."/>
            <person name="Stajich J.E."/>
            <person name="Nowrousian M."/>
        </authorList>
    </citation>
    <scope>NUCLEOTIDE SEQUENCE [LARGE SCALE GENOMIC DNA]</scope>
    <source>
        <strain evidence="5">CBS 100304</strain>
        <tissue evidence="4">Vegetative mycelium</tissue>
    </source>
</reference>
<protein>
    <submittedName>
        <fullName evidence="4">Similar to Ankyrin repeat and SOCS box protein 8 acc. no. Q4R544</fullName>
    </submittedName>
</protein>
<dbReference type="AlphaFoldDB" id="U4L2K2"/>